<organism evidence="4 5">
    <name type="scientific">Lysinibacillus xylanilyticus</name>
    <dbReference type="NCBI Taxonomy" id="582475"/>
    <lineage>
        <taxon>Bacteria</taxon>
        <taxon>Bacillati</taxon>
        <taxon>Bacillota</taxon>
        <taxon>Bacilli</taxon>
        <taxon>Bacillales</taxon>
        <taxon>Bacillaceae</taxon>
        <taxon>Lysinibacillus</taxon>
    </lineage>
</organism>
<proteinExistence type="predicted"/>
<dbReference type="GO" id="GO:0003960">
    <property type="term" value="F:quinone reductase (NADPH) activity"/>
    <property type="evidence" value="ECO:0007669"/>
    <property type="project" value="InterPro"/>
</dbReference>
<evidence type="ECO:0000256" key="2">
    <source>
        <dbReference type="ARBA" id="ARBA00023002"/>
    </source>
</evidence>
<dbReference type="GO" id="GO:0035925">
    <property type="term" value="F:mRNA 3'-UTR AU-rich region binding"/>
    <property type="evidence" value="ECO:0007669"/>
    <property type="project" value="TreeGrafter"/>
</dbReference>
<comment type="caution">
    <text evidence="4">The sequence shown here is derived from an EMBL/GenBank/DDBJ whole genome shotgun (WGS) entry which is preliminary data.</text>
</comment>
<dbReference type="Pfam" id="PF00107">
    <property type="entry name" value="ADH_zinc_N"/>
    <property type="match status" value="1"/>
</dbReference>
<dbReference type="Gene3D" id="3.40.50.720">
    <property type="entry name" value="NAD(P)-binding Rossmann-like Domain"/>
    <property type="match status" value="1"/>
</dbReference>
<dbReference type="SUPFAM" id="SSF50129">
    <property type="entry name" value="GroES-like"/>
    <property type="match status" value="1"/>
</dbReference>
<dbReference type="GO" id="GO:0005829">
    <property type="term" value="C:cytosol"/>
    <property type="evidence" value="ECO:0007669"/>
    <property type="project" value="TreeGrafter"/>
</dbReference>
<evidence type="ECO:0000256" key="1">
    <source>
        <dbReference type="ARBA" id="ARBA00022857"/>
    </source>
</evidence>
<dbReference type="Gene3D" id="3.90.180.10">
    <property type="entry name" value="Medium-chain alcohol dehydrogenases, catalytic domain"/>
    <property type="match status" value="1"/>
</dbReference>
<dbReference type="InterPro" id="IPR002364">
    <property type="entry name" value="Quin_OxRdtase/zeta-crystal_CS"/>
</dbReference>
<reference evidence="5" key="1">
    <citation type="submission" date="2015-07" db="EMBL/GenBank/DDBJ databases">
        <authorList>
            <consortium name="Consortium for Microbial Forensics and Genomics (microFORGE)"/>
            <person name="Knight B.M."/>
            <person name="Roberts D.P."/>
            <person name="Lin D."/>
            <person name="Hari K."/>
            <person name="Fletcher J."/>
            <person name="Melcher U."/>
            <person name="Blagden T."/>
            <person name="Winegar R.A."/>
        </authorList>
    </citation>
    <scope>NUCLEOTIDE SEQUENCE [LARGE SCALE GENOMIC DNA]</scope>
    <source>
        <strain evidence="5">DSM 23493</strain>
    </source>
</reference>
<evidence type="ECO:0000313" key="4">
    <source>
        <dbReference type="EMBL" id="KMY33220.1"/>
    </source>
</evidence>
<dbReference type="PROSITE" id="PS01162">
    <property type="entry name" value="QOR_ZETA_CRYSTAL"/>
    <property type="match status" value="1"/>
</dbReference>
<dbReference type="GO" id="GO:0070402">
    <property type="term" value="F:NADPH binding"/>
    <property type="evidence" value="ECO:0007669"/>
    <property type="project" value="TreeGrafter"/>
</dbReference>
<keyword evidence="2" id="KW-0560">Oxidoreductase</keyword>
<feature type="domain" description="Enoyl reductase (ER)" evidence="3">
    <location>
        <begin position="10"/>
        <end position="328"/>
    </location>
</feature>
<dbReference type="PANTHER" id="PTHR48106">
    <property type="entry name" value="QUINONE OXIDOREDUCTASE PIG3-RELATED"/>
    <property type="match status" value="1"/>
</dbReference>
<accession>A0A0K9FFF0</accession>
<gene>
    <name evidence="4" type="ORF">ACZ11_06310</name>
</gene>
<dbReference type="InterPro" id="IPR036291">
    <property type="entry name" value="NAD(P)-bd_dom_sf"/>
</dbReference>
<name>A0A0K9FFF0_9BACI</name>
<dbReference type="PANTHER" id="PTHR48106:SF13">
    <property type="entry name" value="QUINONE OXIDOREDUCTASE-RELATED"/>
    <property type="match status" value="1"/>
</dbReference>
<dbReference type="EMBL" id="LFXJ01000005">
    <property type="protein sequence ID" value="KMY33220.1"/>
    <property type="molecule type" value="Genomic_DNA"/>
</dbReference>
<dbReference type="SMART" id="SM00829">
    <property type="entry name" value="PKS_ER"/>
    <property type="match status" value="1"/>
</dbReference>
<evidence type="ECO:0000313" key="5">
    <source>
        <dbReference type="Proteomes" id="UP000037326"/>
    </source>
</evidence>
<evidence type="ECO:0000259" key="3">
    <source>
        <dbReference type="SMART" id="SM00829"/>
    </source>
</evidence>
<keyword evidence="1" id="KW-0521">NADP</keyword>
<dbReference type="FunFam" id="3.40.50.720:FF:000053">
    <property type="entry name" value="Quinone oxidoreductase 1"/>
    <property type="match status" value="1"/>
</dbReference>
<protein>
    <submittedName>
        <fullName evidence="4">Alcohol dehydrogenase</fullName>
    </submittedName>
</protein>
<dbReference type="Pfam" id="PF08240">
    <property type="entry name" value="ADH_N"/>
    <property type="match status" value="1"/>
</dbReference>
<dbReference type="InterPro" id="IPR013154">
    <property type="entry name" value="ADH-like_N"/>
</dbReference>
<dbReference type="GO" id="GO:0008270">
    <property type="term" value="F:zinc ion binding"/>
    <property type="evidence" value="ECO:0007669"/>
    <property type="project" value="InterPro"/>
</dbReference>
<dbReference type="InterPro" id="IPR013149">
    <property type="entry name" value="ADH-like_C"/>
</dbReference>
<dbReference type="AlphaFoldDB" id="A0A0K9FFF0"/>
<dbReference type="PATRIC" id="fig|582475.4.peg.726"/>
<dbReference type="SUPFAM" id="SSF51735">
    <property type="entry name" value="NAD(P)-binding Rossmann-fold domains"/>
    <property type="match status" value="1"/>
</dbReference>
<dbReference type="CDD" id="cd05286">
    <property type="entry name" value="QOR2"/>
    <property type="match status" value="1"/>
</dbReference>
<dbReference type="InterPro" id="IPR020843">
    <property type="entry name" value="ER"/>
</dbReference>
<dbReference type="InterPro" id="IPR047618">
    <property type="entry name" value="QOR-like"/>
</dbReference>
<dbReference type="InterPro" id="IPR011032">
    <property type="entry name" value="GroES-like_sf"/>
</dbReference>
<sequence length="330" mass="36386">MQVVRIYEYGGPEKMQLEWLDIPEIGKDEALVKVKFASVNFLDIQMRRGDLVKQKFYGKEAGLNNNLPITIGSQCMGVVEAVGENVDHLKPGDRVICGGVGTYATHVISSAKRMIPINIDIPDQQAAAGLTQGFLAYAFTHKAYPIQEGEWCLIQAAAGGLGSLICQMAKLRGGKVIGVTSKEEKAKFVLEAGADIVLISSKENIPERVREITNGEGVRVVYDGVGKDTFDSNLNSLGLGGYLVMYGQSSGYVPPFDLMKLQEKGSLFLTRTNGLPYMKYWPEFMENFQKWVANDGFSIKIDHVYPLKDVAKAHSKMEDRNSVGRILLKP</sequence>
<dbReference type="Proteomes" id="UP000037326">
    <property type="component" value="Unassembled WGS sequence"/>
</dbReference>